<evidence type="ECO:0000313" key="4">
    <source>
        <dbReference type="Proteomes" id="UP000037023"/>
    </source>
</evidence>
<dbReference type="Proteomes" id="UP000037023">
    <property type="component" value="Unassembled WGS sequence"/>
</dbReference>
<dbReference type="Gene3D" id="3.30.470.20">
    <property type="entry name" value="ATP-grasp fold, B domain"/>
    <property type="match status" value="1"/>
</dbReference>
<protein>
    <recommendedName>
        <fullName evidence="2">ATP-grasp domain-containing protein</fullName>
    </recommendedName>
</protein>
<evidence type="ECO:0000313" key="3">
    <source>
        <dbReference type="EMBL" id="KOG13983.1"/>
    </source>
</evidence>
<gene>
    <name evidence="3" type="ORF">ADK34_29900</name>
</gene>
<dbReference type="PANTHER" id="PTHR21621:SF0">
    <property type="entry name" value="BETA-CITRYLGLUTAMATE SYNTHASE B-RELATED"/>
    <property type="match status" value="1"/>
</dbReference>
<dbReference type="GO" id="GO:0018169">
    <property type="term" value="F:ribosomal S6-glutamic acid ligase activity"/>
    <property type="evidence" value="ECO:0007669"/>
    <property type="project" value="TreeGrafter"/>
</dbReference>
<dbReference type="GO" id="GO:0005524">
    <property type="term" value="F:ATP binding"/>
    <property type="evidence" value="ECO:0007669"/>
    <property type="project" value="UniProtKB-UniRule"/>
</dbReference>
<feature type="domain" description="ATP-grasp" evidence="2">
    <location>
        <begin position="136"/>
        <end position="311"/>
    </location>
</feature>
<dbReference type="InterPro" id="IPR011761">
    <property type="entry name" value="ATP-grasp"/>
</dbReference>
<keyword evidence="1" id="KW-0067">ATP-binding</keyword>
<dbReference type="PROSITE" id="PS50975">
    <property type="entry name" value="ATP_GRASP"/>
    <property type="match status" value="1"/>
</dbReference>
<dbReference type="RefSeq" id="WP_051787222.1">
    <property type="nucleotide sequence ID" value="NZ_LGUP01000373.1"/>
</dbReference>
<proteinExistence type="predicted"/>
<dbReference type="PATRIC" id="fig|1938.6.peg.6398"/>
<reference evidence="3 4" key="1">
    <citation type="submission" date="2015-06" db="EMBL/GenBank/DDBJ databases">
        <authorList>
            <person name="Hoefler B.C."/>
            <person name="Straight P.D."/>
        </authorList>
    </citation>
    <scope>NUCLEOTIDE SEQUENCE [LARGE SCALE GENOMIC DNA]</scope>
    <source>
        <strain evidence="3 4">NRRL 3427</strain>
    </source>
</reference>
<evidence type="ECO:0000259" key="2">
    <source>
        <dbReference type="PROSITE" id="PS50975"/>
    </source>
</evidence>
<dbReference type="AlphaFoldDB" id="A0A0L8JK17"/>
<sequence>MILAVSYREDFHAVAVQHAVRGRGHDFHIVECDTIGGRAALSWHSHGAEESHAPGRATLVTSEGTTVDPEEASRLWWRRARADQEISDRVSSAHERSLINNDCRGALAGVLAAAFHGDWVSSPEATDRSSDKVYQLAVAREAGFRVPQTLVSQSREDVIAFTQEVGRAIVKPVVGARGPSLYTSWIDGPESIPEESFEVCPATYQEYIEGNRHVRLNCFGDHMYGALIATEALDWRPDLNVPISAWPVPEYVSRQVGEVLRRLGLRMGVVDLKLTPEDEPVWLEVNPQGQFLFLEPLTGQPLTELFADFLLSAAA</sequence>
<dbReference type="OrthoDB" id="9794735at2"/>
<dbReference type="GO" id="GO:0046872">
    <property type="term" value="F:metal ion binding"/>
    <property type="evidence" value="ECO:0007669"/>
    <property type="project" value="InterPro"/>
</dbReference>
<comment type="caution">
    <text evidence="3">The sequence shown here is derived from an EMBL/GenBank/DDBJ whole genome shotgun (WGS) entry which is preliminary data.</text>
</comment>
<dbReference type="GO" id="GO:0005737">
    <property type="term" value="C:cytoplasm"/>
    <property type="evidence" value="ECO:0007669"/>
    <property type="project" value="TreeGrafter"/>
</dbReference>
<accession>A0A0L8JK17</accession>
<organism evidence="3 4">
    <name type="scientific">Streptomyces viridochromogenes</name>
    <dbReference type="NCBI Taxonomy" id="1938"/>
    <lineage>
        <taxon>Bacteria</taxon>
        <taxon>Bacillati</taxon>
        <taxon>Actinomycetota</taxon>
        <taxon>Actinomycetes</taxon>
        <taxon>Kitasatosporales</taxon>
        <taxon>Streptomycetaceae</taxon>
        <taxon>Streptomyces</taxon>
    </lineage>
</organism>
<evidence type="ECO:0000256" key="1">
    <source>
        <dbReference type="PROSITE-ProRule" id="PRU00409"/>
    </source>
</evidence>
<dbReference type="GO" id="GO:0009432">
    <property type="term" value="P:SOS response"/>
    <property type="evidence" value="ECO:0007669"/>
    <property type="project" value="TreeGrafter"/>
</dbReference>
<name>A0A0L8JK17_STRVR</name>
<keyword evidence="1" id="KW-0547">Nucleotide-binding</keyword>
<dbReference type="SUPFAM" id="SSF56059">
    <property type="entry name" value="Glutathione synthetase ATP-binding domain-like"/>
    <property type="match status" value="1"/>
</dbReference>
<dbReference type="EMBL" id="LGUP01000373">
    <property type="protein sequence ID" value="KOG13983.1"/>
    <property type="molecule type" value="Genomic_DNA"/>
</dbReference>
<dbReference type="PANTHER" id="PTHR21621">
    <property type="entry name" value="RIBOSOMAL PROTEIN S6 MODIFICATION PROTEIN"/>
    <property type="match status" value="1"/>
</dbReference>